<dbReference type="GO" id="GO:0004798">
    <property type="term" value="F:dTMP kinase activity"/>
    <property type="evidence" value="ECO:0007669"/>
    <property type="project" value="UniProtKB-UniRule"/>
</dbReference>
<dbReference type="AlphaFoldDB" id="W8JZY9"/>
<dbReference type="HOGENOM" id="CLU_049131_0_2_0"/>
<dbReference type="NCBIfam" id="TIGR00041">
    <property type="entry name" value="DTMP_kinase"/>
    <property type="match status" value="1"/>
</dbReference>
<sequence length="214" mass="23768">MFNKRISVVFIVIEGCEGSGKSSLAQLLSSKLIASGKSVVLTREPGGSILGEKLRQWILEPQAPNSPYADLFLFLASRAQHISETILPAIESGKIVICERFHDSTIVYQGIAEGLGKDYVTNLCYHVVGEESFLPDLTCLLDIPVSEGIQRKQKQKPLDKFENKSLDYHNQIRDGFLSLAHKNPNSYLILDGRKPIEDSLSKVMSAYTELVLCK</sequence>
<dbReference type="KEGG" id="cav:M832_03220"/>
<comment type="catalytic activity">
    <reaction evidence="10 12">
        <text>dTMP + ATP = dTDP + ADP</text>
        <dbReference type="Rhea" id="RHEA:13517"/>
        <dbReference type="ChEBI" id="CHEBI:30616"/>
        <dbReference type="ChEBI" id="CHEBI:58369"/>
        <dbReference type="ChEBI" id="CHEBI:63528"/>
        <dbReference type="ChEBI" id="CHEBI:456216"/>
        <dbReference type="EC" id="2.7.4.9"/>
    </reaction>
</comment>
<dbReference type="GO" id="GO:0005829">
    <property type="term" value="C:cytosol"/>
    <property type="evidence" value="ECO:0007669"/>
    <property type="project" value="TreeGrafter"/>
</dbReference>
<evidence type="ECO:0000256" key="10">
    <source>
        <dbReference type="ARBA" id="ARBA00048743"/>
    </source>
</evidence>
<dbReference type="InterPro" id="IPR027417">
    <property type="entry name" value="P-loop_NTPase"/>
</dbReference>
<evidence type="ECO:0000256" key="8">
    <source>
        <dbReference type="ARBA" id="ARBA00022840"/>
    </source>
</evidence>
<dbReference type="HAMAP" id="MF_00165">
    <property type="entry name" value="Thymidylate_kinase"/>
    <property type="match status" value="1"/>
</dbReference>
<dbReference type="Pfam" id="PF02223">
    <property type="entry name" value="Thymidylate_kin"/>
    <property type="match status" value="1"/>
</dbReference>
<evidence type="ECO:0000313" key="15">
    <source>
        <dbReference type="Proteomes" id="UP000019433"/>
    </source>
</evidence>
<keyword evidence="5 12" id="KW-0545">Nucleotide biosynthesis</keyword>
<evidence type="ECO:0000256" key="1">
    <source>
        <dbReference type="ARBA" id="ARBA00009776"/>
    </source>
</evidence>
<evidence type="ECO:0000256" key="4">
    <source>
        <dbReference type="ARBA" id="ARBA00022679"/>
    </source>
</evidence>
<feature type="binding site" evidence="12">
    <location>
        <begin position="15"/>
        <end position="22"/>
    </location>
    <ligand>
        <name>ATP</name>
        <dbReference type="ChEBI" id="CHEBI:30616"/>
    </ligand>
</feature>
<evidence type="ECO:0000256" key="6">
    <source>
        <dbReference type="ARBA" id="ARBA00022741"/>
    </source>
</evidence>
<dbReference type="Gene3D" id="3.40.50.300">
    <property type="entry name" value="P-loop containing nucleotide triphosphate hydrolases"/>
    <property type="match status" value="1"/>
</dbReference>
<comment type="function">
    <text evidence="11 12">Phosphorylation of dTMP to form dTDP in both de novo and salvage pathways of dTTP synthesis.</text>
</comment>
<evidence type="ECO:0000256" key="7">
    <source>
        <dbReference type="ARBA" id="ARBA00022777"/>
    </source>
</evidence>
<gene>
    <name evidence="12 14" type="primary">tmk</name>
    <name evidence="14" type="ORF">M832_03220</name>
</gene>
<keyword evidence="4 12" id="KW-0808">Transferase</keyword>
<evidence type="ECO:0000256" key="12">
    <source>
        <dbReference type="HAMAP-Rule" id="MF_00165"/>
    </source>
</evidence>
<reference evidence="14 15" key="1">
    <citation type="journal article" date="2014" name="Syst. Appl. Microbiol.">
        <title>Evidence for the existence of two new members of the family Chlamydiaceae and proposal of Chlamydia avium sp. nov. and Chlamydia gallinacea sp. nov.</title>
        <authorList>
            <person name="Sachse K."/>
            <person name="Laroucau K."/>
            <person name="Riege K."/>
            <person name="Wehner S."/>
            <person name="Dilcher M."/>
            <person name="Creasy H.H."/>
            <person name="Weidmann M."/>
            <person name="Myers G."/>
            <person name="Vorimore F."/>
            <person name="Vicari N."/>
            <person name="Magnino S."/>
            <person name="Liebler-Tenorio E."/>
            <person name="Ruettger A."/>
            <person name="Bavoil P.M."/>
            <person name="Hufert F.T."/>
            <person name="Rossello-Mora R."/>
            <person name="Marz M."/>
        </authorList>
    </citation>
    <scope>NUCLEOTIDE SEQUENCE [LARGE SCALE GENOMIC DNA]</scope>
    <source>
        <strain evidence="14 15">10DC88</strain>
    </source>
</reference>
<keyword evidence="6 12" id="KW-0547">Nucleotide-binding</keyword>
<dbReference type="EC" id="2.7.4.9" evidence="2 12"/>
<dbReference type="PROSITE" id="PS01331">
    <property type="entry name" value="THYMIDYLATE_KINASE"/>
    <property type="match status" value="1"/>
</dbReference>
<dbReference type="PANTHER" id="PTHR10344">
    <property type="entry name" value="THYMIDYLATE KINASE"/>
    <property type="match status" value="1"/>
</dbReference>
<dbReference type="CDD" id="cd01672">
    <property type="entry name" value="TMPK"/>
    <property type="match status" value="1"/>
</dbReference>
<dbReference type="GO" id="GO:0006235">
    <property type="term" value="P:dTTP biosynthetic process"/>
    <property type="evidence" value="ECO:0007669"/>
    <property type="project" value="UniProtKB-UniRule"/>
</dbReference>
<dbReference type="GO" id="GO:0006227">
    <property type="term" value="P:dUDP biosynthetic process"/>
    <property type="evidence" value="ECO:0007669"/>
    <property type="project" value="TreeGrafter"/>
</dbReference>
<keyword evidence="7 12" id="KW-0418">Kinase</keyword>
<dbReference type="Proteomes" id="UP000019433">
    <property type="component" value="Chromosome"/>
</dbReference>
<evidence type="ECO:0000256" key="9">
    <source>
        <dbReference type="ARBA" id="ARBA00029962"/>
    </source>
</evidence>
<organism evidence="14 15">
    <name type="scientific">Chlamydia avium 10DC88</name>
    <dbReference type="NCBI Taxonomy" id="1229831"/>
    <lineage>
        <taxon>Bacteria</taxon>
        <taxon>Pseudomonadati</taxon>
        <taxon>Chlamydiota</taxon>
        <taxon>Chlamydiia</taxon>
        <taxon>Chlamydiales</taxon>
        <taxon>Chlamydiaceae</taxon>
        <taxon>Chlamydia/Chlamydophila group</taxon>
        <taxon>Chlamydia</taxon>
    </lineage>
</organism>
<dbReference type="PANTHER" id="PTHR10344:SF4">
    <property type="entry name" value="UMP-CMP KINASE 2, MITOCHONDRIAL"/>
    <property type="match status" value="1"/>
</dbReference>
<evidence type="ECO:0000256" key="2">
    <source>
        <dbReference type="ARBA" id="ARBA00012980"/>
    </source>
</evidence>
<dbReference type="EMBL" id="CP006571">
    <property type="protein sequence ID" value="AHK63187.1"/>
    <property type="molecule type" value="Genomic_DNA"/>
</dbReference>
<dbReference type="eggNOG" id="COG0125">
    <property type="taxonomic scope" value="Bacteria"/>
</dbReference>
<dbReference type="STRING" id="1229831.M832_03220"/>
<dbReference type="InterPro" id="IPR039430">
    <property type="entry name" value="Thymidylate_kin-like_dom"/>
</dbReference>
<evidence type="ECO:0000256" key="5">
    <source>
        <dbReference type="ARBA" id="ARBA00022727"/>
    </source>
</evidence>
<evidence type="ECO:0000256" key="11">
    <source>
        <dbReference type="ARBA" id="ARBA00057735"/>
    </source>
</evidence>
<proteinExistence type="inferred from homology"/>
<dbReference type="PATRIC" id="fig|1229831.3.peg.324"/>
<evidence type="ECO:0000313" key="14">
    <source>
        <dbReference type="EMBL" id="AHK63187.1"/>
    </source>
</evidence>
<dbReference type="InterPro" id="IPR018095">
    <property type="entry name" value="Thymidylate_kin_CS"/>
</dbReference>
<keyword evidence="8 12" id="KW-0067">ATP-binding</keyword>
<evidence type="ECO:0000256" key="3">
    <source>
        <dbReference type="ARBA" id="ARBA00017144"/>
    </source>
</evidence>
<dbReference type="InterPro" id="IPR018094">
    <property type="entry name" value="Thymidylate_kinase"/>
</dbReference>
<feature type="domain" description="Thymidylate kinase-like" evidence="13">
    <location>
        <begin position="13"/>
        <end position="201"/>
    </location>
</feature>
<dbReference type="SUPFAM" id="SSF52540">
    <property type="entry name" value="P-loop containing nucleoside triphosphate hydrolases"/>
    <property type="match status" value="1"/>
</dbReference>
<dbReference type="GO" id="GO:0005524">
    <property type="term" value="F:ATP binding"/>
    <property type="evidence" value="ECO:0007669"/>
    <property type="project" value="UniProtKB-UniRule"/>
</dbReference>
<dbReference type="GO" id="GO:0006233">
    <property type="term" value="P:dTDP biosynthetic process"/>
    <property type="evidence" value="ECO:0007669"/>
    <property type="project" value="InterPro"/>
</dbReference>
<accession>W8JZY9</accession>
<protein>
    <recommendedName>
        <fullName evidence="3 12">Thymidylate kinase</fullName>
        <ecNumber evidence="2 12">2.7.4.9</ecNumber>
    </recommendedName>
    <alternativeName>
        <fullName evidence="9 12">dTMP kinase</fullName>
    </alternativeName>
</protein>
<comment type="similarity">
    <text evidence="1 12">Belongs to the thymidylate kinase family.</text>
</comment>
<name>W8JZY9_9CHLA</name>
<evidence type="ECO:0000259" key="13">
    <source>
        <dbReference type="Pfam" id="PF02223"/>
    </source>
</evidence>
<dbReference type="FunFam" id="3.40.50.300:FF:000225">
    <property type="entry name" value="Thymidylate kinase"/>
    <property type="match status" value="1"/>
</dbReference>